<evidence type="ECO:0000313" key="2">
    <source>
        <dbReference type="Proteomes" id="UP000674143"/>
    </source>
</evidence>
<comment type="caution">
    <text evidence="1">The sequence shown here is derived from an EMBL/GenBank/DDBJ whole genome shotgun (WGS) entry which is preliminary data.</text>
</comment>
<dbReference type="AlphaFoldDB" id="A0A836KYM8"/>
<protein>
    <submittedName>
        <fullName evidence="1">Uncharacterized protein</fullName>
    </submittedName>
</protein>
<reference evidence="2" key="2">
    <citation type="journal article" date="2021" name="Sci. Data">
        <title>Chromosome-scale genome sequencing, assembly and annotation of six genomes from subfamily Leishmaniinae.</title>
        <authorList>
            <person name="Almutairi H."/>
            <person name="Urbaniak M.D."/>
            <person name="Bates M.D."/>
            <person name="Jariyapan N."/>
            <person name="Kwakye-Nuako G."/>
            <person name="Thomaz Soccol V."/>
            <person name="Al-Salem W.S."/>
            <person name="Dillon R.J."/>
            <person name="Bates P.A."/>
            <person name="Gatherer D."/>
        </authorList>
    </citation>
    <scope>NUCLEOTIDE SEQUENCE [LARGE SCALE GENOMIC DNA]</scope>
</reference>
<accession>A0A836KYM8</accession>
<keyword evidence="2" id="KW-1185">Reference proteome</keyword>
<dbReference type="GeneID" id="92363274"/>
<sequence>MTARGLEKPIQLITLELWCPATRSPHTFAGITHWSVVRIAFARLYVGTEITPRDDTWVRIALTLTSRLERSSPKGGA</sequence>
<evidence type="ECO:0000313" key="1">
    <source>
        <dbReference type="EMBL" id="KAG5487775.1"/>
    </source>
</evidence>
<reference evidence="2" key="1">
    <citation type="journal article" date="2021" name="Microbiol. Resour. Announc.">
        <title>LGAAP: Leishmaniinae Genome Assembly and Annotation Pipeline.</title>
        <authorList>
            <person name="Almutairi H."/>
            <person name="Urbaniak M.D."/>
            <person name="Bates M.D."/>
            <person name="Jariyapan N."/>
            <person name="Kwakye-Nuako G."/>
            <person name="Thomaz-Soccol V."/>
            <person name="Al-Salem W.S."/>
            <person name="Dillon R.J."/>
            <person name="Bates P.A."/>
            <person name="Gatherer D."/>
        </authorList>
    </citation>
    <scope>NUCLEOTIDE SEQUENCE [LARGE SCALE GENOMIC DNA]</scope>
</reference>
<dbReference type="RefSeq" id="XP_067065972.1">
    <property type="nucleotide sequence ID" value="XM_067209340.1"/>
</dbReference>
<organism evidence="1 2">
    <name type="scientific">Leishmania orientalis</name>
    <dbReference type="NCBI Taxonomy" id="2249476"/>
    <lineage>
        <taxon>Eukaryota</taxon>
        <taxon>Discoba</taxon>
        <taxon>Euglenozoa</taxon>
        <taxon>Kinetoplastea</taxon>
        <taxon>Metakinetoplastina</taxon>
        <taxon>Trypanosomatida</taxon>
        <taxon>Trypanosomatidae</taxon>
        <taxon>Leishmaniinae</taxon>
        <taxon>Leishmania</taxon>
    </lineage>
</organism>
<dbReference type="KEGG" id="loi:92363274"/>
<dbReference type="Proteomes" id="UP000674143">
    <property type="component" value="Unassembled WGS sequence"/>
</dbReference>
<name>A0A836KYM8_9TRYP</name>
<dbReference type="EMBL" id="JAFHLR010000004">
    <property type="protein sequence ID" value="KAG5487775.1"/>
    <property type="molecule type" value="Genomic_DNA"/>
</dbReference>
<proteinExistence type="predicted"/>
<gene>
    <name evidence="1" type="ORF">LSCM4_07453</name>
</gene>